<dbReference type="RefSeq" id="WP_093423046.1">
    <property type="nucleotide sequence ID" value="NZ_FOXA01000011.1"/>
</dbReference>
<evidence type="ECO:0000256" key="1">
    <source>
        <dbReference type="SAM" id="SignalP"/>
    </source>
</evidence>
<feature type="signal peptide" evidence="1">
    <location>
        <begin position="1"/>
        <end position="19"/>
    </location>
</feature>
<accession>A0A1I5SLH7</accession>
<dbReference type="Proteomes" id="UP000199356">
    <property type="component" value="Unassembled WGS sequence"/>
</dbReference>
<feature type="chain" id="PRO_5011453656" evidence="1">
    <location>
        <begin position="20"/>
        <end position="123"/>
    </location>
</feature>
<dbReference type="AlphaFoldDB" id="A0A1I5SLH7"/>
<gene>
    <name evidence="2" type="ORF">SAMN04488047_11182</name>
</gene>
<name>A0A1I5SLH7_9RHOB</name>
<sequence>MKRLVPFVLAALMATPASAFIATNGMVVERTGPTEFFVPYRGQSAPQAFWCAAGQYAWQELGMNTGRIWRLSPPRRRSGEGILFSLRLEGAARDTGLLLIGGDRGSLSVTLARKLCERPEDRR</sequence>
<dbReference type="OrthoDB" id="7689766at2"/>
<proteinExistence type="predicted"/>
<keyword evidence="3" id="KW-1185">Reference proteome</keyword>
<evidence type="ECO:0000313" key="2">
    <source>
        <dbReference type="EMBL" id="SFP71654.1"/>
    </source>
</evidence>
<dbReference type="EMBL" id="FOXA01000011">
    <property type="protein sequence ID" value="SFP71654.1"/>
    <property type="molecule type" value="Genomic_DNA"/>
</dbReference>
<organism evidence="2 3">
    <name type="scientific">Tranquillimonas alkanivorans</name>
    <dbReference type="NCBI Taxonomy" id="441119"/>
    <lineage>
        <taxon>Bacteria</taxon>
        <taxon>Pseudomonadati</taxon>
        <taxon>Pseudomonadota</taxon>
        <taxon>Alphaproteobacteria</taxon>
        <taxon>Rhodobacterales</taxon>
        <taxon>Roseobacteraceae</taxon>
        <taxon>Tranquillimonas</taxon>
    </lineage>
</organism>
<protein>
    <submittedName>
        <fullName evidence="2">Uncharacterized protein</fullName>
    </submittedName>
</protein>
<dbReference type="STRING" id="441119.SAMN04488047_11182"/>
<keyword evidence="1" id="KW-0732">Signal</keyword>
<evidence type="ECO:0000313" key="3">
    <source>
        <dbReference type="Proteomes" id="UP000199356"/>
    </source>
</evidence>
<reference evidence="2 3" key="1">
    <citation type="submission" date="2016-10" db="EMBL/GenBank/DDBJ databases">
        <authorList>
            <person name="de Groot N.N."/>
        </authorList>
    </citation>
    <scope>NUCLEOTIDE SEQUENCE [LARGE SCALE GENOMIC DNA]</scope>
    <source>
        <strain evidence="2 3">DSM 19547</strain>
    </source>
</reference>